<keyword evidence="6" id="KW-0820">tRNA-binding</keyword>
<dbReference type="Pfam" id="PF07973">
    <property type="entry name" value="tRNA_SAD"/>
    <property type="match status" value="1"/>
</dbReference>
<sequence>MERLYYENPYMKDFTAEIINVIEKENKYHVQLSSTCFYPEGGGQPSDIGFIESYPVTYVYEDSGNIYHVIETKPIKIHRVKCRIDWKRRYDNMQQHLGQHILSASLVNLFNANTIGFHLGENYTTIDIDKVLGKDEIKEVEDIANKIVLDNIKVEILYPTNSELKKSPLRKALPKTNEQIRIVKIGDMDINACCGTHPSSTIEVQMVKITKWEKYKNGIRIYFLCGSRAVSDYIGKHDVIEIMAGLLKCNTSSVLGEVQRLSGELNKALAEAGSLKTEVAGYKVQNMLNSCESINSIRIVKDIFDNSDLKSLNLLASKLTDFPNVIVLFGLKAQDKAQLLFMCSKDLKVLNMGTLLKDAITLIDGKGGGSAFSAQGGGKNNNNLESCIDYAYNKVKEALL</sequence>
<evidence type="ECO:0000256" key="1">
    <source>
        <dbReference type="ARBA" id="ARBA00001947"/>
    </source>
</evidence>
<dbReference type="Proteomes" id="UP000422764">
    <property type="component" value="Chromosome"/>
</dbReference>
<evidence type="ECO:0000256" key="14">
    <source>
        <dbReference type="ARBA" id="ARBA00023146"/>
    </source>
</evidence>
<keyword evidence="12" id="KW-0694">RNA-binding</keyword>
<keyword evidence="11" id="KW-0067">ATP-binding</keyword>
<dbReference type="InterPro" id="IPR018165">
    <property type="entry name" value="Ala-tRNA-synth_IIc_core"/>
</dbReference>
<dbReference type="Gene3D" id="2.40.30.130">
    <property type="match status" value="1"/>
</dbReference>
<dbReference type="InterPro" id="IPR003156">
    <property type="entry name" value="DHHA1_dom"/>
</dbReference>
<comment type="subcellular location">
    <subcellularLocation>
        <location evidence="2">Cytoplasm</location>
    </subcellularLocation>
</comment>
<dbReference type="PANTHER" id="PTHR43462:SF1">
    <property type="entry name" value="ALANYL-TRNA EDITING PROTEIN AARSD1"/>
    <property type="match status" value="1"/>
</dbReference>
<comment type="cofactor">
    <cofactor evidence="1">
        <name>Zn(2+)</name>
        <dbReference type="ChEBI" id="CHEBI:29105"/>
    </cofactor>
</comment>
<dbReference type="Gene3D" id="3.10.310.40">
    <property type="match status" value="1"/>
</dbReference>
<organism evidence="17 18">
    <name type="scientific">Clostridium bovifaecis</name>
    <dbReference type="NCBI Taxonomy" id="2184719"/>
    <lineage>
        <taxon>Bacteria</taxon>
        <taxon>Bacillati</taxon>
        <taxon>Bacillota</taxon>
        <taxon>Clostridia</taxon>
        <taxon>Eubacteriales</taxon>
        <taxon>Clostridiaceae</taxon>
        <taxon>Clostridium</taxon>
    </lineage>
</organism>
<reference evidence="17 18" key="1">
    <citation type="submission" date="2019-12" db="EMBL/GenBank/DDBJ databases">
        <title>Genome sequenceing of Clostridium bovifaecis.</title>
        <authorList>
            <person name="Yao Y."/>
        </authorList>
    </citation>
    <scope>NUCLEOTIDE SEQUENCE [LARGE SCALE GENOMIC DNA]</scope>
    <source>
        <strain evidence="17 18">BXX</strain>
    </source>
</reference>
<dbReference type="EC" id="6.1.1.7" evidence="4"/>
<dbReference type="GO" id="GO:0002161">
    <property type="term" value="F:aminoacyl-tRNA deacylase activity"/>
    <property type="evidence" value="ECO:0007669"/>
    <property type="project" value="UniProtKB-ARBA"/>
</dbReference>
<keyword evidence="13" id="KW-0648">Protein biosynthesis</keyword>
<dbReference type="FunFam" id="3.10.310.40:FF:000001">
    <property type="entry name" value="Alanine--tRNA ligase"/>
    <property type="match status" value="1"/>
</dbReference>
<dbReference type="SMART" id="SM00863">
    <property type="entry name" value="tRNA_SAD"/>
    <property type="match status" value="1"/>
</dbReference>
<evidence type="ECO:0000256" key="10">
    <source>
        <dbReference type="ARBA" id="ARBA00022833"/>
    </source>
</evidence>
<evidence type="ECO:0000256" key="13">
    <source>
        <dbReference type="ARBA" id="ARBA00022917"/>
    </source>
</evidence>
<dbReference type="GO" id="GO:0046872">
    <property type="term" value="F:metal ion binding"/>
    <property type="evidence" value="ECO:0007669"/>
    <property type="project" value="UniProtKB-KW"/>
</dbReference>
<dbReference type="Pfam" id="PF02272">
    <property type="entry name" value="DHHA1"/>
    <property type="match status" value="1"/>
</dbReference>
<dbReference type="InterPro" id="IPR018163">
    <property type="entry name" value="Thr/Ala-tRNA-synth_IIc_edit"/>
</dbReference>
<keyword evidence="9" id="KW-0547">Nucleotide-binding</keyword>
<dbReference type="GO" id="GO:0005524">
    <property type="term" value="F:ATP binding"/>
    <property type="evidence" value="ECO:0007669"/>
    <property type="project" value="UniProtKB-KW"/>
</dbReference>
<evidence type="ECO:0000256" key="8">
    <source>
        <dbReference type="ARBA" id="ARBA00022723"/>
    </source>
</evidence>
<dbReference type="PROSITE" id="PS50860">
    <property type="entry name" value="AA_TRNA_LIGASE_II_ALA"/>
    <property type="match status" value="1"/>
</dbReference>
<dbReference type="SUPFAM" id="SSF55186">
    <property type="entry name" value="ThrRS/AlaRS common domain"/>
    <property type="match status" value="1"/>
</dbReference>
<keyword evidence="7" id="KW-0436">Ligase</keyword>
<dbReference type="SUPFAM" id="SSF50447">
    <property type="entry name" value="Translation proteins"/>
    <property type="match status" value="1"/>
</dbReference>
<evidence type="ECO:0000256" key="6">
    <source>
        <dbReference type="ARBA" id="ARBA00022555"/>
    </source>
</evidence>
<evidence type="ECO:0000259" key="16">
    <source>
        <dbReference type="PROSITE" id="PS50860"/>
    </source>
</evidence>
<accession>A0A6I6EK97</accession>
<gene>
    <name evidence="17" type="ORF">GOM49_02040</name>
</gene>
<dbReference type="GO" id="GO:0004813">
    <property type="term" value="F:alanine-tRNA ligase activity"/>
    <property type="evidence" value="ECO:0007669"/>
    <property type="project" value="UniProtKB-EC"/>
</dbReference>
<evidence type="ECO:0000256" key="2">
    <source>
        <dbReference type="ARBA" id="ARBA00004496"/>
    </source>
</evidence>
<evidence type="ECO:0000256" key="3">
    <source>
        <dbReference type="ARBA" id="ARBA00008226"/>
    </source>
</evidence>
<keyword evidence="18" id="KW-1185">Reference proteome</keyword>
<protein>
    <recommendedName>
        <fullName evidence="5">Alanine--tRNA ligase</fullName>
        <ecNumber evidence="4">6.1.1.7</ecNumber>
    </recommendedName>
    <alternativeName>
        <fullName evidence="15">Alanyl-tRNA synthetase</fullName>
    </alternativeName>
</protein>
<feature type="domain" description="Alanyl-transfer RNA synthetases family profile" evidence="16">
    <location>
        <begin position="1"/>
        <end position="236"/>
    </location>
</feature>
<evidence type="ECO:0000256" key="5">
    <source>
        <dbReference type="ARBA" id="ARBA00017959"/>
    </source>
</evidence>
<evidence type="ECO:0000256" key="12">
    <source>
        <dbReference type="ARBA" id="ARBA00022884"/>
    </source>
</evidence>
<evidence type="ECO:0000313" key="18">
    <source>
        <dbReference type="Proteomes" id="UP000422764"/>
    </source>
</evidence>
<proteinExistence type="inferred from homology"/>
<dbReference type="GO" id="GO:0005737">
    <property type="term" value="C:cytoplasm"/>
    <property type="evidence" value="ECO:0007669"/>
    <property type="project" value="UniProtKB-SubCell"/>
</dbReference>
<dbReference type="GO" id="GO:0000049">
    <property type="term" value="F:tRNA binding"/>
    <property type="evidence" value="ECO:0007669"/>
    <property type="project" value="UniProtKB-KW"/>
</dbReference>
<evidence type="ECO:0000313" key="17">
    <source>
        <dbReference type="EMBL" id="QGU94079.1"/>
    </source>
</evidence>
<keyword evidence="8" id="KW-0479">Metal-binding</keyword>
<dbReference type="GO" id="GO:0006419">
    <property type="term" value="P:alanyl-tRNA aminoacylation"/>
    <property type="evidence" value="ECO:0007669"/>
    <property type="project" value="InterPro"/>
</dbReference>
<dbReference type="EMBL" id="CP046522">
    <property type="protein sequence ID" value="QGU94079.1"/>
    <property type="molecule type" value="Genomic_DNA"/>
</dbReference>
<dbReference type="InterPro" id="IPR009000">
    <property type="entry name" value="Transl_B-barrel_sf"/>
</dbReference>
<dbReference type="InterPro" id="IPR051335">
    <property type="entry name" value="Alanyl-tRNA_Editing_Enzymes"/>
</dbReference>
<keyword evidence="14" id="KW-0030">Aminoacyl-tRNA synthetase</keyword>
<comment type="similarity">
    <text evidence="3">Belongs to the class-II aminoacyl-tRNA synthetase family.</text>
</comment>
<evidence type="ECO:0000256" key="4">
    <source>
        <dbReference type="ARBA" id="ARBA00013168"/>
    </source>
</evidence>
<dbReference type="Gene3D" id="3.30.980.10">
    <property type="entry name" value="Threonyl-trna Synthetase, Chain A, domain 2"/>
    <property type="match status" value="1"/>
</dbReference>
<keyword evidence="10" id="KW-0862">Zinc</keyword>
<evidence type="ECO:0000256" key="7">
    <source>
        <dbReference type="ARBA" id="ARBA00022598"/>
    </source>
</evidence>
<evidence type="ECO:0000256" key="9">
    <source>
        <dbReference type="ARBA" id="ARBA00022741"/>
    </source>
</evidence>
<name>A0A6I6EK97_9CLOT</name>
<dbReference type="PANTHER" id="PTHR43462">
    <property type="entry name" value="ALANYL-TRNA EDITING PROTEIN"/>
    <property type="match status" value="1"/>
</dbReference>
<evidence type="ECO:0000256" key="11">
    <source>
        <dbReference type="ARBA" id="ARBA00022840"/>
    </source>
</evidence>
<dbReference type="AlphaFoldDB" id="A0A6I6EK97"/>
<evidence type="ECO:0000256" key="15">
    <source>
        <dbReference type="ARBA" id="ARBA00032577"/>
    </source>
</evidence>
<dbReference type="InterPro" id="IPR012947">
    <property type="entry name" value="tRNA_SAD"/>
</dbReference>